<comment type="caution">
    <text evidence="2">The sequence shown here is derived from an EMBL/GenBank/DDBJ whole genome shotgun (WGS) entry which is preliminary data.</text>
</comment>
<keyword evidence="1" id="KW-1133">Transmembrane helix</keyword>
<keyword evidence="1" id="KW-0812">Transmembrane</keyword>
<proteinExistence type="predicted"/>
<sequence>MDVEFLHRLIVIDAHGTELLVQCGELGDVFERGTVGTDYPKFFGEDTGGNELCHRAQAGLLEKCKETGVFDGIEVDRVAVNGGVGLVISATLAAAFFFFIIHTYDFFSGTMTARRSSYALPLSPHNYRLRR</sequence>
<evidence type="ECO:0000313" key="2">
    <source>
        <dbReference type="EMBL" id="EDO55793.1"/>
    </source>
</evidence>
<evidence type="ECO:0000256" key="1">
    <source>
        <dbReference type="SAM" id="Phobius"/>
    </source>
</evidence>
<feature type="transmembrane region" description="Helical" evidence="1">
    <location>
        <begin position="84"/>
        <end position="107"/>
    </location>
</feature>
<reference evidence="2" key="2">
    <citation type="submission" date="2013-11" db="EMBL/GenBank/DDBJ databases">
        <title>Draft genome sequence of Bacteroides uniformis (ATCC 8492).</title>
        <authorList>
            <person name="Sudarsanam P."/>
            <person name="Ley R."/>
            <person name="Guruge J."/>
            <person name="Turnbaugh P.J."/>
            <person name="Mahowald M."/>
            <person name="Liep D."/>
            <person name="Gordon J."/>
        </authorList>
    </citation>
    <scope>NUCLEOTIDE SEQUENCE</scope>
    <source>
        <strain evidence="2">ATCC 8492</strain>
    </source>
</reference>
<keyword evidence="3" id="KW-1185">Reference proteome</keyword>
<organism evidence="2 3">
    <name type="scientific">Bacteroides uniformis (strain ATCC 8492 / DSM 6597 / CCUG 4942 / CIP 103695 / JCM 5828 / KCTC 5204 / NCTC 13054 / VPI 0061)</name>
    <dbReference type="NCBI Taxonomy" id="411479"/>
    <lineage>
        <taxon>Bacteria</taxon>
        <taxon>Pseudomonadati</taxon>
        <taxon>Bacteroidota</taxon>
        <taxon>Bacteroidia</taxon>
        <taxon>Bacteroidales</taxon>
        <taxon>Bacteroidaceae</taxon>
        <taxon>Bacteroides</taxon>
    </lineage>
</organism>
<gene>
    <name evidence="2" type="ORF">BACUNI_00635</name>
</gene>
<evidence type="ECO:0000313" key="3">
    <source>
        <dbReference type="Proteomes" id="UP000004110"/>
    </source>
</evidence>
<reference evidence="2" key="1">
    <citation type="submission" date="2007-06" db="EMBL/GenBank/DDBJ databases">
        <authorList>
            <person name="Fulton L."/>
            <person name="Clifton S."/>
            <person name="Fulton B."/>
            <person name="Xu J."/>
            <person name="Minx P."/>
            <person name="Pepin K.H."/>
            <person name="Johnson M."/>
            <person name="Thiruvilangam P."/>
            <person name="Bhonagiri V."/>
            <person name="Nash W.E."/>
            <person name="Mardis E.R."/>
            <person name="Wilson R.K."/>
        </authorList>
    </citation>
    <scope>NUCLEOTIDE SEQUENCE [LARGE SCALE GENOMIC DNA]</scope>
    <source>
        <strain evidence="2">ATCC 8492</strain>
    </source>
</reference>
<protein>
    <submittedName>
        <fullName evidence="2">Uncharacterized protein</fullName>
    </submittedName>
</protein>
<accession>A0ABC9NGI7</accession>
<name>A0ABC9NGI7_BACUC</name>
<dbReference type="Proteomes" id="UP000004110">
    <property type="component" value="Unassembled WGS sequence"/>
</dbReference>
<dbReference type="AlphaFoldDB" id="A0ABC9NGI7"/>
<keyword evidence="1" id="KW-0472">Membrane</keyword>
<dbReference type="EMBL" id="AAYH02000035">
    <property type="protein sequence ID" value="EDO55793.1"/>
    <property type="molecule type" value="Genomic_DNA"/>
</dbReference>